<dbReference type="SMART" id="SM00326">
    <property type="entry name" value="SH3"/>
    <property type="match status" value="1"/>
</dbReference>
<evidence type="ECO:0000313" key="15">
    <source>
        <dbReference type="Proteomes" id="UP000002281"/>
    </source>
</evidence>
<dbReference type="InterPro" id="IPR000198">
    <property type="entry name" value="RhoGAP_dom"/>
</dbReference>
<dbReference type="CDD" id="cd12070">
    <property type="entry name" value="SH3_ARHGAP12"/>
    <property type="match status" value="1"/>
</dbReference>
<feature type="compositionally biased region" description="Polar residues" evidence="9">
    <location>
        <begin position="222"/>
        <end position="232"/>
    </location>
</feature>
<evidence type="ECO:0000256" key="1">
    <source>
        <dbReference type="ARBA" id="ARBA00022443"/>
    </source>
</evidence>
<dbReference type="Ensembl" id="ENSECAT00000039471.2">
    <property type="protein sequence ID" value="ENSECAP00000046109.2"/>
    <property type="gene ID" value="ENSECAG00000014289.4"/>
</dbReference>
<feature type="region of interest" description="Disordered" evidence="9">
    <location>
        <begin position="505"/>
        <end position="550"/>
    </location>
</feature>
<feature type="domain" description="Rho-GAP" evidence="13">
    <location>
        <begin position="582"/>
        <end position="770"/>
    </location>
</feature>
<dbReference type="PANTHER" id="PTHR23176">
    <property type="entry name" value="RHO/RAC/CDC GTPASE-ACTIVATING PROTEIN"/>
    <property type="match status" value="1"/>
</dbReference>
<dbReference type="InterPro" id="IPR011993">
    <property type="entry name" value="PH-like_dom_sf"/>
</dbReference>
<reference evidence="14" key="2">
    <citation type="submission" date="2025-08" db="UniProtKB">
        <authorList>
            <consortium name="Ensembl"/>
        </authorList>
    </citation>
    <scope>IDENTIFICATION</scope>
    <source>
        <strain evidence="14">Thoroughbred</strain>
    </source>
</reference>
<evidence type="ECO:0000256" key="4">
    <source>
        <dbReference type="ARBA" id="ARBA00022737"/>
    </source>
</evidence>
<feature type="domain" description="WW" evidence="12">
    <location>
        <begin position="263"/>
        <end position="296"/>
    </location>
</feature>
<evidence type="ECO:0000256" key="2">
    <source>
        <dbReference type="ARBA" id="ARBA00022468"/>
    </source>
</evidence>
<dbReference type="VGNC" id="VGNC:15458">
    <property type="gene designation" value="ARHGAP12"/>
</dbReference>
<dbReference type="Gene3D" id="2.30.30.40">
    <property type="entry name" value="SH3 Domains"/>
    <property type="match status" value="1"/>
</dbReference>
<evidence type="ECO:0000259" key="12">
    <source>
        <dbReference type="PROSITE" id="PS50020"/>
    </source>
</evidence>
<dbReference type="GeneTree" id="ENSGT00950000182860"/>
<dbReference type="CDD" id="cd13233">
    <property type="entry name" value="PH_ARHGAP9-like"/>
    <property type="match status" value="1"/>
</dbReference>
<reference evidence="14 15" key="1">
    <citation type="journal article" date="2009" name="Science">
        <title>Genome sequence, comparative analysis, and population genetics of the domestic horse.</title>
        <authorList>
            <consortium name="Broad Institute Genome Sequencing Platform"/>
            <consortium name="Broad Institute Whole Genome Assembly Team"/>
            <person name="Wade C.M."/>
            <person name="Giulotto E."/>
            <person name="Sigurdsson S."/>
            <person name="Zoli M."/>
            <person name="Gnerre S."/>
            <person name="Imsland F."/>
            <person name="Lear T.L."/>
            <person name="Adelson D.L."/>
            <person name="Bailey E."/>
            <person name="Bellone R.R."/>
            <person name="Bloecker H."/>
            <person name="Distl O."/>
            <person name="Edgar R.C."/>
            <person name="Garber M."/>
            <person name="Leeb T."/>
            <person name="Mauceli E."/>
            <person name="MacLeod J.N."/>
            <person name="Penedo M.C.T."/>
            <person name="Raison J.M."/>
            <person name="Sharpe T."/>
            <person name="Vogel J."/>
            <person name="Andersson L."/>
            <person name="Antczak D.F."/>
            <person name="Biagi T."/>
            <person name="Binns M.M."/>
            <person name="Chowdhary B.P."/>
            <person name="Coleman S.J."/>
            <person name="Della Valle G."/>
            <person name="Fryc S."/>
            <person name="Guerin G."/>
            <person name="Hasegawa T."/>
            <person name="Hill E.W."/>
            <person name="Jurka J."/>
            <person name="Kiialainen A."/>
            <person name="Lindgren G."/>
            <person name="Liu J."/>
            <person name="Magnani E."/>
            <person name="Mickelson J.R."/>
            <person name="Murray J."/>
            <person name="Nergadze S.G."/>
            <person name="Onofrio R."/>
            <person name="Pedroni S."/>
            <person name="Piras M.F."/>
            <person name="Raudsepp T."/>
            <person name="Rocchi M."/>
            <person name="Roeed K.H."/>
            <person name="Ryder O.A."/>
            <person name="Searle S."/>
            <person name="Skow L."/>
            <person name="Swinburne J.E."/>
            <person name="Syvaenen A.C."/>
            <person name="Tozaki T."/>
            <person name="Valberg S.J."/>
            <person name="Vaudin M."/>
            <person name="White J.R."/>
            <person name="Zody M.C."/>
            <person name="Lander E.S."/>
            <person name="Lindblad-Toh K."/>
        </authorList>
    </citation>
    <scope>NUCLEOTIDE SEQUENCE [LARGE SCALE GENOMIC DNA]</scope>
    <source>
        <strain evidence="14 15">Thoroughbred</strain>
    </source>
</reference>
<feature type="compositionally biased region" description="Basic and acidic residues" evidence="9">
    <location>
        <begin position="520"/>
        <end position="535"/>
    </location>
</feature>
<dbReference type="InterPro" id="IPR035491">
    <property type="entry name" value="ARHGAP12_SH3"/>
</dbReference>
<evidence type="ECO:0000313" key="14">
    <source>
        <dbReference type="Ensembl" id="ENSECAP00000046109.2"/>
    </source>
</evidence>
<feature type="domain" description="WW" evidence="12">
    <location>
        <begin position="362"/>
        <end position="389"/>
    </location>
</feature>
<evidence type="ECO:0000259" key="10">
    <source>
        <dbReference type="PROSITE" id="PS50002"/>
    </source>
</evidence>
<dbReference type="Gene3D" id="2.30.29.30">
    <property type="entry name" value="Pleckstrin-homology domain (PH domain)/Phosphotyrosine-binding domain (PTB)"/>
    <property type="match status" value="1"/>
</dbReference>
<dbReference type="SMART" id="SM00324">
    <property type="entry name" value="RhoGAP"/>
    <property type="match status" value="1"/>
</dbReference>
<dbReference type="InterPro" id="IPR008936">
    <property type="entry name" value="Rho_GTPase_activation_prot"/>
</dbReference>
<organism evidence="14 15">
    <name type="scientific">Equus caballus</name>
    <name type="common">Horse</name>
    <dbReference type="NCBI Taxonomy" id="9796"/>
    <lineage>
        <taxon>Eukaryota</taxon>
        <taxon>Metazoa</taxon>
        <taxon>Chordata</taxon>
        <taxon>Craniata</taxon>
        <taxon>Vertebrata</taxon>
        <taxon>Euteleostomi</taxon>
        <taxon>Mammalia</taxon>
        <taxon>Eutheria</taxon>
        <taxon>Laurasiatheria</taxon>
        <taxon>Perissodactyla</taxon>
        <taxon>Equidae</taxon>
        <taxon>Equus</taxon>
    </lineage>
</organism>
<feature type="region of interest" description="Disordered" evidence="9">
    <location>
        <begin position="133"/>
        <end position="239"/>
    </location>
</feature>
<dbReference type="AlphaFoldDB" id="A0A3Q2LTI9"/>
<feature type="compositionally biased region" description="Acidic residues" evidence="9">
    <location>
        <begin position="506"/>
        <end position="516"/>
    </location>
</feature>
<dbReference type="InterPro" id="IPR001849">
    <property type="entry name" value="PH_domain"/>
</dbReference>
<keyword evidence="2" id="KW-0343">GTPase activation</keyword>
<dbReference type="RefSeq" id="XP_023487866.1">
    <property type="nucleotide sequence ID" value="XM_023632098.2"/>
</dbReference>
<dbReference type="GO" id="GO:0005096">
    <property type="term" value="F:GTPase activator activity"/>
    <property type="evidence" value="ECO:0007669"/>
    <property type="project" value="UniProtKB-KW"/>
</dbReference>
<keyword evidence="3" id="KW-0597">Phosphoprotein</keyword>
<dbReference type="Pfam" id="PF16618">
    <property type="entry name" value="SH3-WW_linker"/>
    <property type="match status" value="1"/>
</dbReference>
<evidence type="ECO:0000259" key="11">
    <source>
        <dbReference type="PROSITE" id="PS50003"/>
    </source>
</evidence>
<dbReference type="SMART" id="SM00456">
    <property type="entry name" value="WW"/>
    <property type="match status" value="2"/>
</dbReference>
<dbReference type="PROSITE" id="PS50002">
    <property type="entry name" value="SH3"/>
    <property type="match status" value="1"/>
</dbReference>
<evidence type="ECO:0000256" key="9">
    <source>
        <dbReference type="SAM" id="MobiDB-lite"/>
    </source>
</evidence>
<evidence type="ECO:0000256" key="8">
    <source>
        <dbReference type="PROSITE-ProRule" id="PRU00192"/>
    </source>
</evidence>
<keyword evidence="1 8" id="KW-0728">SH3 domain</keyword>
<dbReference type="Gene3D" id="1.10.555.10">
    <property type="entry name" value="Rho GTPase activation protein"/>
    <property type="match status" value="1"/>
</dbReference>
<feature type="domain" description="SH3" evidence="10">
    <location>
        <begin position="10"/>
        <end position="72"/>
    </location>
</feature>
<dbReference type="PROSITE" id="PS50003">
    <property type="entry name" value="PH_DOMAIN"/>
    <property type="match status" value="1"/>
</dbReference>
<dbReference type="FunFam" id="2.30.30.40:FF:000056">
    <property type="entry name" value="rho GTPase-activating protein 12 isoform X1"/>
    <property type="match status" value="1"/>
</dbReference>
<dbReference type="FunFam" id="2.30.29.30:FF:000100">
    <property type="entry name" value="Rho GTPase activating protein 12"/>
    <property type="match status" value="1"/>
</dbReference>
<keyword evidence="4" id="KW-0677">Repeat</keyword>
<feature type="domain" description="PH" evidence="11">
    <location>
        <begin position="400"/>
        <end position="501"/>
    </location>
</feature>
<feature type="compositionally biased region" description="Polar residues" evidence="9">
    <location>
        <begin position="299"/>
        <end position="316"/>
    </location>
</feature>
<dbReference type="SUPFAM" id="SSF50044">
    <property type="entry name" value="SH3-domain"/>
    <property type="match status" value="1"/>
</dbReference>
<dbReference type="Pfam" id="PF00620">
    <property type="entry name" value="RhoGAP"/>
    <property type="match status" value="1"/>
</dbReference>
<evidence type="ECO:0000256" key="7">
    <source>
        <dbReference type="ARBA" id="ARBA00083383"/>
    </source>
</evidence>
<evidence type="ECO:0000259" key="13">
    <source>
        <dbReference type="PROSITE" id="PS50238"/>
    </source>
</evidence>
<feature type="compositionally biased region" description="Polar residues" evidence="9">
    <location>
        <begin position="189"/>
        <end position="198"/>
    </location>
</feature>
<dbReference type="SUPFAM" id="SSF48350">
    <property type="entry name" value="GTPase activation domain, GAP"/>
    <property type="match status" value="1"/>
</dbReference>
<accession>A0A3Q2LTI9</accession>
<feature type="region of interest" description="Disordered" evidence="9">
    <location>
        <begin position="290"/>
        <end position="316"/>
    </location>
</feature>
<protein>
    <recommendedName>
        <fullName evidence="6">Rho GTPase-activating protein 12</fullName>
    </recommendedName>
    <alternativeName>
        <fullName evidence="7">Rho-type GTPase-activating protein 12</fullName>
    </alternativeName>
</protein>
<evidence type="ECO:0000256" key="6">
    <source>
        <dbReference type="ARBA" id="ARBA00070232"/>
    </source>
</evidence>
<dbReference type="PANTHER" id="PTHR23176:SF107">
    <property type="entry name" value="RHO GTPASE-ACTIVATING PROTEIN 12"/>
    <property type="match status" value="1"/>
</dbReference>
<dbReference type="Pfam" id="PF00018">
    <property type="entry name" value="SH3_1"/>
    <property type="match status" value="1"/>
</dbReference>
<dbReference type="Proteomes" id="UP000002281">
    <property type="component" value="Chromosome 29"/>
</dbReference>
<dbReference type="InterPro" id="IPR036028">
    <property type="entry name" value="SH3-like_dom_sf"/>
</dbReference>
<dbReference type="Bgee" id="ENSECAG00000014289">
    <property type="expression patterns" value="Expressed in brainstem and 23 other cell types or tissues"/>
</dbReference>
<dbReference type="SUPFAM" id="SSF50729">
    <property type="entry name" value="PH domain-like"/>
    <property type="match status" value="1"/>
</dbReference>
<dbReference type="InterPro" id="IPR001452">
    <property type="entry name" value="SH3_domain"/>
</dbReference>
<evidence type="ECO:0000256" key="3">
    <source>
        <dbReference type="ARBA" id="ARBA00022553"/>
    </source>
</evidence>
<comment type="function">
    <text evidence="5">GTPase activator for the Rho-type GTPases by converting them to an inactive GDP-bound state.</text>
</comment>
<dbReference type="InterPro" id="IPR050729">
    <property type="entry name" value="Rho-GAP"/>
</dbReference>
<gene>
    <name evidence="14 16" type="primary">ARHGAP12</name>
</gene>
<dbReference type="InterPro" id="IPR001202">
    <property type="entry name" value="WW_dom"/>
</dbReference>
<dbReference type="FunFam" id="2.20.70.10:FF:000024">
    <property type="entry name" value="Rho GTPase activating protein 12"/>
    <property type="match status" value="1"/>
</dbReference>
<dbReference type="InterPro" id="IPR036020">
    <property type="entry name" value="WW_dom_sf"/>
</dbReference>
<name>A0A3Q2LTI9_HORSE</name>
<dbReference type="FunFam" id="1.10.555.10:FF:000003">
    <property type="entry name" value="Putative rho GTPase-activating protein 12"/>
    <property type="match status" value="1"/>
</dbReference>
<dbReference type="Gene3D" id="2.20.70.10">
    <property type="match status" value="1"/>
</dbReference>
<dbReference type="SMART" id="SM00233">
    <property type="entry name" value="PH"/>
    <property type="match status" value="1"/>
</dbReference>
<dbReference type="GeneID" id="100055065"/>
<evidence type="ECO:0000256" key="5">
    <source>
        <dbReference type="ARBA" id="ARBA00055252"/>
    </source>
</evidence>
<sequence>MADRSGKIVPGQVYIEVEYDYEYEAKDRKIVIKQGERYILVKKTNDDWWQVKPDENSKAFYVPAQYVKEVTRKALMPPVKQAVGLPNNSMKMIQSLHLQRSTENVNKLPELSSFGKPSSSVHGTGLIRDANQNFGPNYNPGQTLNLSLDLTHNNGKFNSDSHSPKASGQNRTRLFGHFPGPEFLDVEKSSFSQEQSCDSAGEGSERILQDSESGDELSSSSTEQIRATTPPNQGRPDSPVYANLQELKISQSALPPLPGSPAIQINGEWETHKDSSGRCYYYNRGTQERTWKPPRWTRDTNISKGDSQSPGDQELLSSEENYHSICYSQSDSQCGSPPKGWSEELDERGHTLYTSDYTNEKWLKHVDDQGRQYYYSADGSRSEWELPKGQEKYGLLNVTKITENGKKVRKNWLSSWAVLQGSSLLFTKTQGSSTSWFGSNQSKPEFTVDLKGATIEMAAKDKSSKKNVFELKTRQGTELLIQSDNDTVINDWFKVLSSTINNQTVETDETIEEETPDSPGIEKHDKEKDQKDPKKLRSMKVSSIDSSEQKKTKKNLKKFLIRRPTLQAVREKGYIKDQVFGSNLANLCQRENGTVPKFVKLCIEHVEEYGLDVDGIYRVSGNLAVIQKLRFAVNHDEKLDLNDSKWEDIHVITGALKMFFRELPEPLFTFNHFNDFVNAIKQEPRQRVTAVKDLIKQLPKPNQDTMQILFRHLKRVVENGEKNRMTYQSIAIVFGPTLLKPEKETGNIAVHTVYQNQIVELILLEISSIFGR</sequence>
<proteinExistence type="predicted"/>
<keyword evidence="15" id="KW-1185">Reference proteome</keyword>
<dbReference type="CTD" id="94134"/>
<dbReference type="PROSITE" id="PS50020">
    <property type="entry name" value="WW_DOMAIN_2"/>
    <property type="match status" value="2"/>
</dbReference>
<dbReference type="CDD" id="cd04403">
    <property type="entry name" value="RhoGAP_ARHGAP27_15_12_9"/>
    <property type="match status" value="1"/>
</dbReference>
<dbReference type="SUPFAM" id="SSF51045">
    <property type="entry name" value="WW domain"/>
    <property type="match status" value="2"/>
</dbReference>
<dbReference type="Pfam" id="PF00169">
    <property type="entry name" value="PH"/>
    <property type="match status" value="1"/>
</dbReference>
<dbReference type="Pfam" id="PF00397">
    <property type="entry name" value="WW"/>
    <property type="match status" value="1"/>
</dbReference>
<dbReference type="ExpressionAtlas" id="A0A3Q2LTI9">
    <property type="expression patterns" value="baseline"/>
</dbReference>
<dbReference type="PROSITE" id="PS50238">
    <property type="entry name" value="RHOGAP"/>
    <property type="match status" value="1"/>
</dbReference>
<dbReference type="CDD" id="cd00201">
    <property type="entry name" value="WW"/>
    <property type="match status" value="1"/>
</dbReference>
<feature type="compositionally biased region" description="Polar residues" evidence="9">
    <location>
        <begin position="133"/>
        <end position="172"/>
    </location>
</feature>
<evidence type="ECO:0000313" key="16">
    <source>
        <dbReference type="VGNC" id="VGNC:15458"/>
    </source>
</evidence>
<reference evidence="14" key="3">
    <citation type="submission" date="2025-09" db="UniProtKB">
        <authorList>
            <consortium name="Ensembl"/>
        </authorList>
    </citation>
    <scope>IDENTIFICATION</scope>
    <source>
        <strain evidence="14">Thoroughbred</strain>
    </source>
</reference>
<dbReference type="GO" id="GO:0007165">
    <property type="term" value="P:signal transduction"/>
    <property type="evidence" value="ECO:0007669"/>
    <property type="project" value="InterPro"/>
</dbReference>